<evidence type="ECO:0000256" key="3">
    <source>
        <dbReference type="ARBA" id="ARBA00009400"/>
    </source>
</evidence>
<dbReference type="Gene3D" id="3.90.1170.20">
    <property type="entry name" value="Quinolinate phosphoribosyl transferase, N-terminal domain"/>
    <property type="match status" value="1"/>
</dbReference>
<evidence type="ECO:0000256" key="12">
    <source>
        <dbReference type="PIRNR" id="PIRNR006250"/>
    </source>
</evidence>
<evidence type="ECO:0000256" key="9">
    <source>
        <dbReference type="ARBA" id="ARBA00033102"/>
    </source>
</evidence>
<dbReference type="NCBIfam" id="TIGR00078">
    <property type="entry name" value="nadC"/>
    <property type="match status" value="1"/>
</dbReference>
<comment type="caution">
    <text evidence="16">The sequence shown here is derived from an EMBL/GenBank/DDBJ whole genome shotgun (WGS) entry which is preliminary data.</text>
</comment>
<keyword evidence="7 12" id="KW-0328">Glycosyltransferase</keyword>
<dbReference type="SUPFAM" id="SSF54675">
    <property type="entry name" value="Nicotinate/Quinolinate PRTase N-terminal domain-like"/>
    <property type="match status" value="1"/>
</dbReference>
<dbReference type="Pfam" id="PF02749">
    <property type="entry name" value="QRPTase_N"/>
    <property type="match status" value="1"/>
</dbReference>
<protein>
    <recommendedName>
        <fullName evidence="11">Probable nicotinate-nucleotide pyrophosphorylase [carboxylating]</fullName>
        <ecNumber evidence="5">2.4.2.19</ecNumber>
    </recommendedName>
    <alternativeName>
        <fullName evidence="9">Quinolinate phosphoribosyltransferase [decarboxylating]</fullName>
    </alternativeName>
</protein>
<evidence type="ECO:0000256" key="1">
    <source>
        <dbReference type="ARBA" id="ARBA00003237"/>
    </source>
</evidence>
<dbReference type="EMBL" id="FNMX01000023">
    <property type="protein sequence ID" value="SDX41951.1"/>
    <property type="molecule type" value="Genomic_DNA"/>
</dbReference>
<dbReference type="RefSeq" id="WP_038407657.1">
    <property type="nucleotide sequence ID" value="NZ_FNMX01000023.1"/>
</dbReference>
<dbReference type="PANTHER" id="PTHR32179:SF3">
    <property type="entry name" value="NICOTINATE-NUCLEOTIDE PYROPHOSPHORYLASE [CARBOXYLATING]"/>
    <property type="match status" value="1"/>
</dbReference>
<dbReference type="InterPro" id="IPR002638">
    <property type="entry name" value="Quinolinate_PRibosylTrfase_C"/>
</dbReference>
<dbReference type="GO" id="GO:0009435">
    <property type="term" value="P:NAD+ biosynthetic process"/>
    <property type="evidence" value="ECO:0007669"/>
    <property type="project" value="InterPro"/>
</dbReference>
<evidence type="ECO:0000256" key="6">
    <source>
        <dbReference type="ARBA" id="ARBA00022642"/>
    </source>
</evidence>
<accession>A0AAX2DTH8</accession>
<evidence type="ECO:0000256" key="5">
    <source>
        <dbReference type="ARBA" id="ARBA00011944"/>
    </source>
</evidence>
<keyword evidence="6" id="KW-0662">Pyridine nucleotide biosynthesis</keyword>
<evidence type="ECO:0000256" key="11">
    <source>
        <dbReference type="ARBA" id="ARBA00069173"/>
    </source>
</evidence>
<dbReference type="InterPro" id="IPR022412">
    <property type="entry name" value="Quinolinate_PRibosylTrfase_N"/>
</dbReference>
<feature type="binding site" evidence="13">
    <location>
        <begin position="259"/>
        <end position="261"/>
    </location>
    <ligand>
        <name>substrate</name>
    </ligand>
</feature>
<feature type="binding site" evidence="13">
    <location>
        <position position="164"/>
    </location>
    <ligand>
        <name>substrate</name>
    </ligand>
</feature>
<dbReference type="InterPro" id="IPR037128">
    <property type="entry name" value="Quinolinate_PRibosylTase_N_sf"/>
</dbReference>
<evidence type="ECO:0000256" key="4">
    <source>
        <dbReference type="ARBA" id="ARBA00011218"/>
    </source>
</evidence>
<dbReference type="AlphaFoldDB" id="A0AAX2DTH8"/>
<keyword evidence="8 12" id="KW-0808">Transferase</keyword>
<feature type="binding site" evidence="13">
    <location>
        <begin position="238"/>
        <end position="240"/>
    </location>
    <ligand>
        <name>substrate</name>
    </ligand>
</feature>
<evidence type="ECO:0000256" key="7">
    <source>
        <dbReference type="ARBA" id="ARBA00022676"/>
    </source>
</evidence>
<gene>
    <name evidence="16" type="ORF">SAMN05421782_1232</name>
</gene>
<feature type="domain" description="Quinolinate phosphoribosyl transferase C-terminal" evidence="14">
    <location>
        <begin position="109"/>
        <end position="273"/>
    </location>
</feature>
<dbReference type="GO" id="GO:0005737">
    <property type="term" value="C:cytoplasm"/>
    <property type="evidence" value="ECO:0007669"/>
    <property type="project" value="TreeGrafter"/>
</dbReference>
<evidence type="ECO:0000256" key="10">
    <source>
        <dbReference type="ARBA" id="ARBA00047445"/>
    </source>
</evidence>
<feature type="binding site" evidence="13">
    <location>
        <begin position="130"/>
        <end position="132"/>
    </location>
    <ligand>
        <name>substrate</name>
    </ligand>
</feature>
<dbReference type="Pfam" id="PF01729">
    <property type="entry name" value="QRPTase_C"/>
    <property type="match status" value="1"/>
</dbReference>
<comment type="pathway">
    <text evidence="2">Cofactor biosynthesis; NAD(+) biosynthesis; nicotinate D-ribonucleotide from quinolinate: step 1/1.</text>
</comment>
<evidence type="ECO:0000256" key="13">
    <source>
        <dbReference type="PIRSR" id="PIRSR006250-1"/>
    </source>
</evidence>
<dbReference type="InterPro" id="IPR013785">
    <property type="entry name" value="Aldolase_TIM"/>
</dbReference>
<proteinExistence type="inferred from homology"/>
<reference evidence="16 17" key="1">
    <citation type="submission" date="2016-10" db="EMBL/GenBank/DDBJ databases">
        <authorList>
            <person name="Varghese N."/>
            <person name="Submissions S."/>
        </authorList>
    </citation>
    <scope>NUCLEOTIDE SEQUENCE [LARGE SCALE GENOMIC DNA]</scope>
    <source>
        <strain evidence="16 17">ATCC 49954</strain>
    </source>
</reference>
<dbReference type="GO" id="GO:0034213">
    <property type="term" value="P:quinolinate catabolic process"/>
    <property type="evidence" value="ECO:0007669"/>
    <property type="project" value="TreeGrafter"/>
</dbReference>
<feature type="domain" description="Quinolinate phosphoribosyl transferase N-terminal" evidence="15">
    <location>
        <begin position="22"/>
        <end position="107"/>
    </location>
</feature>
<dbReference type="EC" id="2.4.2.19" evidence="5"/>
<dbReference type="Proteomes" id="UP000183610">
    <property type="component" value="Unassembled WGS sequence"/>
</dbReference>
<dbReference type="FunFam" id="3.20.20.70:FF:000030">
    <property type="entry name" value="Nicotinate-nucleotide pyrophosphorylase, carboxylating"/>
    <property type="match status" value="1"/>
</dbReference>
<organism evidence="16 17">
    <name type="scientific">Listeria ivanovii</name>
    <dbReference type="NCBI Taxonomy" id="1638"/>
    <lineage>
        <taxon>Bacteria</taxon>
        <taxon>Bacillati</taxon>
        <taxon>Bacillota</taxon>
        <taxon>Bacilli</taxon>
        <taxon>Bacillales</taxon>
        <taxon>Listeriaceae</taxon>
        <taxon>Listeria</taxon>
    </lineage>
</organism>
<dbReference type="FunFam" id="3.90.1170.20:FF:000001">
    <property type="entry name" value="Nicotinate-nucleotide diphosphorylase (Carboxylating)"/>
    <property type="match status" value="1"/>
</dbReference>
<dbReference type="SUPFAM" id="SSF51690">
    <property type="entry name" value="Nicotinate/Quinolinate PRTase C-terminal domain-like"/>
    <property type="match status" value="1"/>
</dbReference>
<name>A0AAX2DTH8_LISIV</name>
<dbReference type="InterPro" id="IPR027277">
    <property type="entry name" value="NadC/ModD"/>
</dbReference>
<dbReference type="InterPro" id="IPR004393">
    <property type="entry name" value="NadC"/>
</dbReference>
<comment type="subunit">
    <text evidence="4">Hexamer formed by 3 homodimers.</text>
</comment>
<evidence type="ECO:0000256" key="2">
    <source>
        <dbReference type="ARBA" id="ARBA00004893"/>
    </source>
</evidence>
<evidence type="ECO:0000256" key="8">
    <source>
        <dbReference type="ARBA" id="ARBA00022679"/>
    </source>
</evidence>
<dbReference type="InterPro" id="IPR036068">
    <property type="entry name" value="Nicotinate_pribotase-like_C"/>
</dbReference>
<feature type="binding site" evidence="13">
    <location>
        <position position="97"/>
    </location>
    <ligand>
        <name>substrate</name>
    </ligand>
</feature>
<evidence type="ECO:0000259" key="14">
    <source>
        <dbReference type="Pfam" id="PF01729"/>
    </source>
</evidence>
<evidence type="ECO:0000259" key="15">
    <source>
        <dbReference type="Pfam" id="PF02749"/>
    </source>
</evidence>
<comment type="catalytic activity">
    <reaction evidence="10">
        <text>nicotinate beta-D-ribonucleotide + CO2 + diphosphate = quinolinate + 5-phospho-alpha-D-ribose 1-diphosphate + 2 H(+)</text>
        <dbReference type="Rhea" id="RHEA:12733"/>
        <dbReference type="ChEBI" id="CHEBI:15378"/>
        <dbReference type="ChEBI" id="CHEBI:16526"/>
        <dbReference type="ChEBI" id="CHEBI:29959"/>
        <dbReference type="ChEBI" id="CHEBI:33019"/>
        <dbReference type="ChEBI" id="CHEBI:57502"/>
        <dbReference type="ChEBI" id="CHEBI:58017"/>
        <dbReference type="EC" id="2.4.2.19"/>
    </reaction>
</comment>
<evidence type="ECO:0000313" key="16">
    <source>
        <dbReference type="EMBL" id="SDX41951.1"/>
    </source>
</evidence>
<dbReference type="CDD" id="cd01572">
    <property type="entry name" value="QPRTase"/>
    <property type="match status" value="1"/>
</dbReference>
<feature type="binding site" evidence="13">
    <location>
        <position position="194"/>
    </location>
    <ligand>
        <name>substrate</name>
    </ligand>
</feature>
<feature type="binding site" evidence="13">
    <location>
        <position position="154"/>
    </location>
    <ligand>
        <name>substrate</name>
    </ligand>
</feature>
<dbReference type="GO" id="GO:0004514">
    <property type="term" value="F:nicotinate-nucleotide diphosphorylase (carboxylating) activity"/>
    <property type="evidence" value="ECO:0007669"/>
    <property type="project" value="UniProtKB-EC"/>
</dbReference>
<dbReference type="Gene3D" id="3.20.20.70">
    <property type="entry name" value="Aldolase class I"/>
    <property type="match status" value="1"/>
</dbReference>
<sequence length="281" mass="30297">MNSILMKQAIQAFLLEDIGQYDLTTDSIFENSVVGEGVFLAKENGILSGVDIPQVGFSFFGGEIDYKPYKKDGDLIQAGEIIGLVVAPVRTLLSAERVILNLMQRMSGIATQTNFAIKQLDDPSIRICDTRKTAPGLRAFDKYAVQTGGGFNHRNGLFDGVMLKDNHIAFSGGIINAVATVRAKLGHMVNIEVETETASQVTEAVQAGADIIMFDNRSPEEIKELVKLVPAHITTEASGNITTDNIASYKGCGVNYISLGFLTHSVCALDISFNNKGGMKS</sequence>
<comment type="function">
    <text evidence="1">Involved in the catabolism of quinolinic acid (QA).</text>
</comment>
<comment type="similarity">
    <text evidence="3 12">Belongs to the NadC/ModD family.</text>
</comment>
<dbReference type="PIRSF" id="PIRSF006250">
    <property type="entry name" value="NadC_ModD"/>
    <property type="match status" value="1"/>
</dbReference>
<dbReference type="PANTHER" id="PTHR32179">
    <property type="entry name" value="NICOTINATE-NUCLEOTIDE PYROPHOSPHORYLASE [CARBOXYLATING]"/>
    <property type="match status" value="1"/>
</dbReference>
<evidence type="ECO:0000313" key="17">
    <source>
        <dbReference type="Proteomes" id="UP000183610"/>
    </source>
</evidence>
<feature type="binding site" evidence="13">
    <location>
        <position position="215"/>
    </location>
    <ligand>
        <name>substrate</name>
    </ligand>
</feature>